<dbReference type="InterPro" id="IPR045170">
    <property type="entry name" value="MTOX"/>
</dbReference>
<evidence type="ECO:0000256" key="5">
    <source>
        <dbReference type="ARBA" id="ARBA00023002"/>
    </source>
</evidence>
<dbReference type="EnsemblMetazoa" id="PPA23563.1">
    <property type="protein sequence ID" value="PPA23563.1"/>
    <property type="gene ID" value="WBGene00113117"/>
</dbReference>
<reference evidence="8" key="1">
    <citation type="journal article" date="2008" name="Nat. Genet.">
        <title>The Pristionchus pacificus genome provides a unique perspective on nematode lifestyle and parasitism.</title>
        <authorList>
            <person name="Dieterich C."/>
            <person name="Clifton S.W."/>
            <person name="Schuster L.N."/>
            <person name="Chinwalla A."/>
            <person name="Delehaunty K."/>
            <person name="Dinkelacker I."/>
            <person name="Fulton L."/>
            <person name="Fulton R."/>
            <person name="Godfrey J."/>
            <person name="Minx P."/>
            <person name="Mitreva M."/>
            <person name="Roeseler W."/>
            <person name="Tian H."/>
            <person name="Witte H."/>
            <person name="Yang S.P."/>
            <person name="Wilson R.K."/>
            <person name="Sommer R.J."/>
        </authorList>
    </citation>
    <scope>NUCLEOTIDE SEQUENCE [LARGE SCALE GENOMIC DNA]</scope>
    <source>
        <strain evidence="8">PS312</strain>
    </source>
</reference>
<dbReference type="Gene3D" id="3.50.50.60">
    <property type="entry name" value="FAD/NAD(P)-binding domain"/>
    <property type="match status" value="1"/>
</dbReference>
<comment type="cofactor">
    <cofactor evidence="1">
        <name>FAD</name>
        <dbReference type="ChEBI" id="CHEBI:57692"/>
    </cofactor>
</comment>
<name>A0A2A6B2F0_PRIPA</name>
<keyword evidence="8" id="KW-1185">Reference proteome</keyword>
<dbReference type="GO" id="GO:0008115">
    <property type="term" value="F:sarcosine oxidase activity"/>
    <property type="evidence" value="ECO:0000318"/>
    <property type="project" value="GO_Central"/>
</dbReference>
<sequence length="388" mass="43965">MTNDVFDMIVVGAGIIGTCAAYHAQKAGLRTLLIEQVRLKFKSETKYFMFPVPSWAWIWKYAHTDPQYLPLVKDSYEQIEQMEKLRGEKLWIKTGMVWMGQKAEIEGVAKILSDFKCDHELLSSSEIGKRYPSLKYGEEWAGLVDPMAGCILADRWLAVFQDEFRKAGGAICDETRVDSFEDGEMVQIKTRKGVFRSKKAVFALGTWINKLIPGLPVQSRNELISVAYWRSKSEKDEHLTEPANYPILLANEGRIGWYSLPSVDYKGAVKFAYHEGQVYDLNNEVVDMDQKFIDATREHIRVHVPFLDAENGPWRVDRCKYAMSPDEHYIIDFLPGSGNIQVAGCMSGTGYKNGPSLGKALTQIALGKRPFADLSSFSLNRFTPKSKM</sequence>
<evidence type="ECO:0000313" key="7">
    <source>
        <dbReference type="EnsemblMetazoa" id="PPA23563.1"/>
    </source>
</evidence>
<dbReference type="OrthoDB" id="424974at2759"/>
<evidence type="ECO:0000256" key="2">
    <source>
        <dbReference type="ARBA" id="ARBA00010989"/>
    </source>
</evidence>
<evidence type="ECO:0000256" key="1">
    <source>
        <dbReference type="ARBA" id="ARBA00001974"/>
    </source>
</evidence>
<dbReference type="PANTHER" id="PTHR10961">
    <property type="entry name" value="PEROXISOMAL SARCOSINE OXIDASE"/>
    <property type="match status" value="1"/>
</dbReference>
<dbReference type="AlphaFoldDB" id="A0A2A6B2F0"/>
<dbReference type="SUPFAM" id="SSF54373">
    <property type="entry name" value="FAD-linked reductases, C-terminal domain"/>
    <property type="match status" value="1"/>
</dbReference>
<feature type="domain" description="FAD dependent oxidoreductase" evidence="6">
    <location>
        <begin position="7"/>
        <end position="363"/>
    </location>
</feature>
<organism evidence="7 8">
    <name type="scientific">Pristionchus pacificus</name>
    <name type="common">Parasitic nematode worm</name>
    <dbReference type="NCBI Taxonomy" id="54126"/>
    <lineage>
        <taxon>Eukaryota</taxon>
        <taxon>Metazoa</taxon>
        <taxon>Ecdysozoa</taxon>
        <taxon>Nematoda</taxon>
        <taxon>Chromadorea</taxon>
        <taxon>Rhabditida</taxon>
        <taxon>Rhabditina</taxon>
        <taxon>Diplogasteromorpha</taxon>
        <taxon>Diplogasteroidea</taxon>
        <taxon>Neodiplogasteridae</taxon>
        <taxon>Pristionchus</taxon>
    </lineage>
</organism>
<accession>A0A8R1UEH4</accession>
<comment type="similarity">
    <text evidence="2">Belongs to the MSOX/MTOX family.</text>
</comment>
<proteinExistence type="inferred from homology"/>
<dbReference type="InterPro" id="IPR036188">
    <property type="entry name" value="FAD/NAD-bd_sf"/>
</dbReference>
<evidence type="ECO:0000256" key="4">
    <source>
        <dbReference type="ARBA" id="ARBA00022827"/>
    </source>
</evidence>
<dbReference type="SUPFAM" id="SSF51905">
    <property type="entry name" value="FAD/NAD(P)-binding domain"/>
    <property type="match status" value="1"/>
</dbReference>
<dbReference type="Proteomes" id="UP000005239">
    <property type="component" value="Unassembled WGS sequence"/>
</dbReference>
<evidence type="ECO:0000256" key="3">
    <source>
        <dbReference type="ARBA" id="ARBA00022630"/>
    </source>
</evidence>
<reference evidence="7" key="2">
    <citation type="submission" date="2022-06" db="UniProtKB">
        <authorList>
            <consortium name="EnsemblMetazoa"/>
        </authorList>
    </citation>
    <scope>IDENTIFICATION</scope>
    <source>
        <strain evidence="7">PS312</strain>
    </source>
</reference>
<gene>
    <name evidence="7" type="primary">WBGene00113117</name>
</gene>
<dbReference type="InterPro" id="IPR006076">
    <property type="entry name" value="FAD-dep_OxRdtase"/>
</dbReference>
<dbReference type="GO" id="GO:0033514">
    <property type="term" value="P:L-lysine catabolic process to acetyl-CoA via L-pipecolate"/>
    <property type="evidence" value="ECO:0000318"/>
    <property type="project" value="GO_Central"/>
</dbReference>
<dbReference type="GO" id="GO:0005777">
    <property type="term" value="C:peroxisome"/>
    <property type="evidence" value="ECO:0000318"/>
    <property type="project" value="GO_Central"/>
</dbReference>
<evidence type="ECO:0000259" key="6">
    <source>
        <dbReference type="Pfam" id="PF01266"/>
    </source>
</evidence>
<dbReference type="Gene3D" id="3.30.9.10">
    <property type="entry name" value="D-Amino Acid Oxidase, subunit A, domain 2"/>
    <property type="match status" value="1"/>
</dbReference>
<protein>
    <submittedName>
        <fullName evidence="7">FAD dependent oxidoreductase</fullName>
    </submittedName>
</protein>
<dbReference type="GO" id="GO:0050031">
    <property type="term" value="F:L-pipecolate oxidase activity"/>
    <property type="evidence" value="ECO:0000318"/>
    <property type="project" value="GO_Central"/>
</dbReference>
<keyword evidence="5" id="KW-0560">Oxidoreductase</keyword>
<keyword evidence="4" id="KW-0274">FAD</keyword>
<evidence type="ECO:0000313" key="8">
    <source>
        <dbReference type="Proteomes" id="UP000005239"/>
    </source>
</evidence>
<dbReference type="Pfam" id="PF01266">
    <property type="entry name" value="DAO"/>
    <property type="match status" value="1"/>
</dbReference>
<dbReference type="GO" id="GO:0050660">
    <property type="term" value="F:flavin adenine dinucleotide binding"/>
    <property type="evidence" value="ECO:0007669"/>
    <property type="project" value="InterPro"/>
</dbReference>
<dbReference type="PANTHER" id="PTHR10961:SF46">
    <property type="entry name" value="PEROXISOMAL SARCOSINE OXIDASE"/>
    <property type="match status" value="1"/>
</dbReference>
<accession>A0A2A6B2F0</accession>
<keyword evidence="3" id="KW-0285">Flavoprotein</keyword>